<feature type="compositionally biased region" description="Polar residues" evidence="1">
    <location>
        <begin position="116"/>
        <end position="128"/>
    </location>
</feature>
<evidence type="ECO:0000313" key="4">
    <source>
        <dbReference type="Proteomes" id="UP000241447"/>
    </source>
</evidence>
<feature type="signal peptide" evidence="2">
    <location>
        <begin position="1"/>
        <end position="24"/>
    </location>
</feature>
<dbReference type="OrthoDB" id="8455168at2"/>
<evidence type="ECO:0008006" key="5">
    <source>
        <dbReference type="Google" id="ProtNLM"/>
    </source>
</evidence>
<accession>A0A2R4M4R4</accession>
<feature type="region of interest" description="Disordered" evidence="1">
    <location>
        <begin position="64"/>
        <end position="128"/>
    </location>
</feature>
<reference evidence="3 4" key="1">
    <citation type="submission" date="2018-03" db="EMBL/GenBank/DDBJ databases">
        <title>The Complete Genome of Celeribacter baekdonensis strain LH4, a Thiosulfate-Oxidizing Alphaproteobacterium Isolated from Gulf of Mexico Continental Slope Sediments.</title>
        <authorList>
            <person name="Flood B.E."/>
            <person name="Bailey J.V."/>
            <person name="Leprich D."/>
        </authorList>
    </citation>
    <scope>NUCLEOTIDE SEQUENCE [LARGE SCALE GENOMIC DNA]</scope>
    <source>
        <strain evidence="3 4">LH4</strain>
    </source>
</reference>
<dbReference type="RefSeq" id="WP_107720511.1">
    <property type="nucleotide sequence ID" value="NZ_CP028475.1"/>
</dbReference>
<feature type="compositionally biased region" description="Acidic residues" evidence="1">
    <location>
        <begin position="69"/>
        <end position="83"/>
    </location>
</feature>
<evidence type="ECO:0000256" key="2">
    <source>
        <dbReference type="SAM" id="SignalP"/>
    </source>
</evidence>
<keyword evidence="2" id="KW-0732">Signal</keyword>
<dbReference type="EMBL" id="CP028475">
    <property type="protein sequence ID" value="AVW92097.1"/>
    <property type="molecule type" value="Genomic_DNA"/>
</dbReference>
<dbReference type="AlphaFoldDB" id="A0A2R4M4R4"/>
<dbReference type="KEGG" id="cbak:DA792_14245"/>
<organism evidence="3 4">
    <name type="scientific">Celeribacter baekdonensis</name>
    <dbReference type="NCBI Taxonomy" id="875171"/>
    <lineage>
        <taxon>Bacteria</taxon>
        <taxon>Pseudomonadati</taxon>
        <taxon>Pseudomonadota</taxon>
        <taxon>Alphaproteobacteria</taxon>
        <taxon>Rhodobacterales</taxon>
        <taxon>Roseobacteraceae</taxon>
        <taxon>Celeribacter</taxon>
    </lineage>
</organism>
<protein>
    <recommendedName>
        <fullName evidence="5">Secreted protein</fullName>
    </recommendedName>
</protein>
<evidence type="ECO:0000256" key="1">
    <source>
        <dbReference type="SAM" id="MobiDB-lite"/>
    </source>
</evidence>
<evidence type="ECO:0000313" key="3">
    <source>
        <dbReference type="EMBL" id="AVW92097.1"/>
    </source>
</evidence>
<proteinExistence type="predicted"/>
<name>A0A2R4M4R4_9RHOB</name>
<feature type="chain" id="PRO_5015330224" description="Secreted protein" evidence="2">
    <location>
        <begin position="25"/>
        <end position="128"/>
    </location>
</feature>
<sequence>MKKTLPLLVASTALCATLGLPAWSGPSAPFYGMPLGTVTAGASTSNTASLLFVSDDDDEGHGWLRWLENDDDDDDDCEDDDDDRRERKYGEDDDDCGEVAPNPAPAGTVAPPPNGLFSTDTPPQVQVN</sequence>
<gene>
    <name evidence="3" type="ORF">DA792_14245</name>
</gene>
<dbReference type="Proteomes" id="UP000241447">
    <property type="component" value="Chromosome"/>
</dbReference>